<dbReference type="GO" id="GO:0020037">
    <property type="term" value="F:heme binding"/>
    <property type="evidence" value="ECO:0007669"/>
    <property type="project" value="InterPro"/>
</dbReference>
<evidence type="ECO:0000256" key="8">
    <source>
        <dbReference type="RuleBase" id="RU000461"/>
    </source>
</evidence>
<evidence type="ECO:0008006" key="11">
    <source>
        <dbReference type="Google" id="ProtNLM"/>
    </source>
</evidence>
<keyword evidence="2 7" id="KW-0349">Heme</keyword>
<accession>A0AAW0FME6</accession>
<dbReference type="SUPFAM" id="SSF48264">
    <property type="entry name" value="Cytochrome P450"/>
    <property type="match status" value="1"/>
</dbReference>
<dbReference type="GO" id="GO:0004497">
    <property type="term" value="F:monooxygenase activity"/>
    <property type="evidence" value="ECO:0007669"/>
    <property type="project" value="UniProtKB-KW"/>
</dbReference>
<evidence type="ECO:0000256" key="1">
    <source>
        <dbReference type="ARBA" id="ARBA00010617"/>
    </source>
</evidence>
<keyword evidence="10" id="KW-1185">Reference proteome</keyword>
<comment type="cofactor">
    <cofactor evidence="7">
        <name>heme</name>
        <dbReference type="ChEBI" id="CHEBI:30413"/>
    </cofactor>
</comment>
<dbReference type="Proteomes" id="UP001385951">
    <property type="component" value="Unassembled WGS sequence"/>
</dbReference>
<keyword evidence="3 7" id="KW-0479">Metal-binding</keyword>
<dbReference type="GO" id="GO:0016705">
    <property type="term" value="F:oxidoreductase activity, acting on paired donors, with incorporation or reduction of molecular oxygen"/>
    <property type="evidence" value="ECO:0007669"/>
    <property type="project" value="InterPro"/>
</dbReference>
<dbReference type="PRINTS" id="PR00463">
    <property type="entry name" value="EP450I"/>
</dbReference>
<dbReference type="InterPro" id="IPR036396">
    <property type="entry name" value="Cyt_P450_sf"/>
</dbReference>
<protein>
    <recommendedName>
        <fullName evidence="11">Cytochrome P450</fullName>
    </recommendedName>
</protein>
<keyword evidence="6 8" id="KW-0503">Monooxygenase</keyword>
<comment type="similarity">
    <text evidence="1 8">Belongs to the cytochrome P450 family.</text>
</comment>
<gene>
    <name evidence="9" type="ORF">QCA50_015428</name>
</gene>
<evidence type="ECO:0000256" key="6">
    <source>
        <dbReference type="ARBA" id="ARBA00023033"/>
    </source>
</evidence>
<dbReference type="InterPro" id="IPR002401">
    <property type="entry name" value="Cyt_P450_E_grp-I"/>
</dbReference>
<dbReference type="EMBL" id="JASBNA010000041">
    <property type="protein sequence ID" value="KAK7681337.1"/>
    <property type="molecule type" value="Genomic_DNA"/>
</dbReference>
<keyword evidence="4 8" id="KW-0560">Oxidoreductase</keyword>
<keyword evidence="5 7" id="KW-0408">Iron</keyword>
<evidence type="ECO:0000256" key="3">
    <source>
        <dbReference type="ARBA" id="ARBA00022723"/>
    </source>
</evidence>
<proteinExistence type="inferred from homology"/>
<organism evidence="9 10">
    <name type="scientific">Cerrena zonata</name>
    <dbReference type="NCBI Taxonomy" id="2478898"/>
    <lineage>
        <taxon>Eukaryota</taxon>
        <taxon>Fungi</taxon>
        <taxon>Dikarya</taxon>
        <taxon>Basidiomycota</taxon>
        <taxon>Agaricomycotina</taxon>
        <taxon>Agaricomycetes</taxon>
        <taxon>Polyporales</taxon>
        <taxon>Cerrenaceae</taxon>
        <taxon>Cerrena</taxon>
    </lineage>
</organism>
<dbReference type="InterPro" id="IPR050196">
    <property type="entry name" value="Cytochrome_P450_Monoox"/>
</dbReference>
<evidence type="ECO:0000256" key="7">
    <source>
        <dbReference type="PIRSR" id="PIRSR602401-1"/>
    </source>
</evidence>
<evidence type="ECO:0000313" key="9">
    <source>
        <dbReference type="EMBL" id="KAK7681337.1"/>
    </source>
</evidence>
<evidence type="ECO:0000256" key="4">
    <source>
        <dbReference type="ARBA" id="ARBA00023002"/>
    </source>
</evidence>
<feature type="binding site" description="axial binding residue" evidence="7">
    <location>
        <position position="450"/>
    </location>
    <ligand>
        <name>heme</name>
        <dbReference type="ChEBI" id="CHEBI:30413"/>
    </ligand>
    <ligandPart>
        <name>Fe</name>
        <dbReference type="ChEBI" id="CHEBI:18248"/>
    </ligandPart>
</feature>
<dbReference type="PRINTS" id="PR00385">
    <property type="entry name" value="P450"/>
</dbReference>
<reference evidence="9 10" key="1">
    <citation type="submission" date="2022-09" db="EMBL/GenBank/DDBJ databases">
        <authorList>
            <person name="Palmer J.M."/>
        </authorList>
    </citation>
    <scope>NUCLEOTIDE SEQUENCE [LARGE SCALE GENOMIC DNA]</scope>
    <source>
        <strain evidence="9 10">DSM 7382</strain>
    </source>
</reference>
<evidence type="ECO:0000256" key="5">
    <source>
        <dbReference type="ARBA" id="ARBA00023004"/>
    </source>
</evidence>
<dbReference type="PROSITE" id="PS00086">
    <property type="entry name" value="CYTOCHROME_P450"/>
    <property type="match status" value="1"/>
</dbReference>
<comment type="caution">
    <text evidence="9">The sequence shown here is derived from an EMBL/GenBank/DDBJ whole genome shotgun (WGS) entry which is preliminary data.</text>
</comment>
<dbReference type="Pfam" id="PF00067">
    <property type="entry name" value="p450"/>
    <property type="match status" value="1"/>
</dbReference>
<dbReference type="Gene3D" id="1.10.630.10">
    <property type="entry name" value="Cytochrome P450"/>
    <property type="match status" value="1"/>
</dbReference>
<sequence length="514" mass="58775">MYSITPVLLFFVSILVVRQVVEFWGAVKTIRNTPGFRVVLGPAGLLALIPRLWRYFNIGSDIVYNHYDDFKSFGLDIVSAVCLLPQTSVMFWIADPMVIKEIMSQRVRFPKPVALYEGLRVYGSNIIVSEGEEWKRLRKICAPAFTENNARLVWEETVHIVEGLFRNVWGDNKEVVYDNALDMTVPLALRVIGAAGFGYRMAWKDETNVPDGHRMIFQETLATVSKEISLKALLPAWVMSVTPRTRRIQQAFKELELYVTELVDARKQADDIKTYEKHDLLSNLLAAGEGMELTDREVFSNIFVFLIAGHETTSSALCLVLGLLALYPEEQNRAYEELTKAFPDGRSPTYDDVSKLIYIQCILYETLRMFPAEPVIPKYATEDTAFVVKDRKGENVNFIIPAGSKLMLHIGATHYHPGYWSEPEKFNPSRFLGNWPRDAFLPFSGGMRSCPGRRFAELEFLVVLSMLIMKFKIELNPEPENVHETFEETRDRVLSTYLGTTMVPIRVPILFTRR</sequence>
<dbReference type="InterPro" id="IPR017972">
    <property type="entry name" value="Cyt_P450_CS"/>
</dbReference>
<evidence type="ECO:0000256" key="2">
    <source>
        <dbReference type="ARBA" id="ARBA00022617"/>
    </source>
</evidence>
<dbReference type="PANTHER" id="PTHR24291:SF50">
    <property type="entry name" value="BIFUNCTIONAL ALBAFLAVENONE MONOOXYGENASE_TERPENE SYNTHASE"/>
    <property type="match status" value="1"/>
</dbReference>
<dbReference type="InterPro" id="IPR001128">
    <property type="entry name" value="Cyt_P450"/>
</dbReference>
<dbReference type="AlphaFoldDB" id="A0AAW0FME6"/>
<dbReference type="GO" id="GO:0005506">
    <property type="term" value="F:iron ion binding"/>
    <property type="evidence" value="ECO:0007669"/>
    <property type="project" value="InterPro"/>
</dbReference>
<name>A0AAW0FME6_9APHY</name>
<evidence type="ECO:0000313" key="10">
    <source>
        <dbReference type="Proteomes" id="UP001385951"/>
    </source>
</evidence>
<dbReference type="PANTHER" id="PTHR24291">
    <property type="entry name" value="CYTOCHROME P450 FAMILY 4"/>
    <property type="match status" value="1"/>
</dbReference>